<protein>
    <recommendedName>
        <fullName evidence="3">Integrase, catalytic region, zinc finger, CCHC-type, peptidase aspartic, catalytic</fullName>
    </recommendedName>
</protein>
<feature type="region of interest" description="Disordered" evidence="1">
    <location>
        <begin position="181"/>
        <end position="216"/>
    </location>
</feature>
<reference evidence="2" key="1">
    <citation type="journal article" date="2019" name="Sci. Rep.">
        <title>Draft genome of Tanacetum cinerariifolium, the natural source of mosquito coil.</title>
        <authorList>
            <person name="Yamashiro T."/>
            <person name="Shiraishi A."/>
            <person name="Satake H."/>
            <person name="Nakayama K."/>
        </authorList>
    </citation>
    <scope>NUCLEOTIDE SEQUENCE</scope>
</reference>
<evidence type="ECO:0000256" key="1">
    <source>
        <dbReference type="SAM" id="MobiDB-lite"/>
    </source>
</evidence>
<accession>A0A6L2LR64</accession>
<feature type="compositionally biased region" description="Low complexity" evidence="1">
    <location>
        <begin position="206"/>
        <end position="216"/>
    </location>
</feature>
<name>A0A6L2LR64_TANCI</name>
<dbReference type="AlphaFoldDB" id="A0A6L2LR64"/>
<evidence type="ECO:0008006" key="3">
    <source>
        <dbReference type="Google" id="ProtNLM"/>
    </source>
</evidence>
<feature type="compositionally biased region" description="Low complexity" evidence="1">
    <location>
        <begin position="621"/>
        <end position="633"/>
    </location>
</feature>
<comment type="caution">
    <text evidence="2">The sequence shown here is derived from an EMBL/GenBank/DDBJ whole genome shotgun (WGS) entry which is preliminary data.</text>
</comment>
<feature type="region of interest" description="Disordered" evidence="1">
    <location>
        <begin position="583"/>
        <end position="633"/>
    </location>
</feature>
<evidence type="ECO:0000313" key="2">
    <source>
        <dbReference type="EMBL" id="GEU64291.1"/>
    </source>
</evidence>
<gene>
    <name evidence="2" type="ORF">Tci_036269</name>
</gene>
<feature type="compositionally biased region" description="Basic and acidic residues" evidence="1">
    <location>
        <begin position="277"/>
        <end position="286"/>
    </location>
</feature>
<organism evidence="2">
    <name type="scientific">Tanacetum cinerariifolium</name>
    <name type="common">Dalmatian daisy</name>
    <name type="synonym">Chrysanthemum cinerariifolium</name>
    <dbReference type="NCBI Taxonomy" id="118510"/>
    <lineage>
        <taxon>Eukaryota</taxon>
        <taxon>Viridiplantae</taxon>
        <taxon>Streptophyta</taxon>
        <taxon>Embryophyta</taxon>
        <taxon>Tracheophyta</taxon>
        <taxon>Spermatophyta</taxon>
        <taxon>Magnoliopsida</taxon>
        <taxon>eudicotyledons</taxon>
        <taxon>Gunneridae</taxon>
        <taxon>Pentapetalae</taxon>
        <taxon>asterids</taxon>
        <taxon>campanulids</taxon>
        <taxon>Asterales</taxon>
        <taxon>Asteraceae</taxon>
        <taxon>Asteroideae</taxon>
        <taxon>Anthemideae</taxon>
        <taxon>Anthemidinae</taxon>
        <taxon>Tanacetum</taxon>
    </lineage>
</organism>
<proteinExistence type="predicted"/>
<feature type="compositionally biased region" description="Polar residues" evidence="1">
    <location>
        <begin position="610"/>
        <end position="620"/>
    </location>
</feature>
<sequence length="1023" mass="116644">MADENILALAPTRFDDQILPFHAWVPIGKSNFVLALQKKQKNPIFQISVDILQNINFFRAFTASASITPIDQAHQFVSPSSSDAIIDFVNELGYTEVIHFVSRMAMNKLYQPWRAILSMINQCLTCKTFRLGNLKFVPKGKANEVFGMPIPNELISNNIRNVLYYNTYLEMVAKHDQKIVAKKEGKKKSTTAKQLKSKHVKEKSSKPALAPKPKSQAYVGGVAIREPVAEVTQPLPVVEGKAMKEASTRPYVQPHDDASANIVHESPSPADAETCADTDKTNHGGDTEILQIDEDQGKDLDNQVNLEEKTVELDQCQAGSDPGKTPESRPLLEQEFIEEDHAGPDPGVSRVALAGPNPEPTHKDCMANVYPDVHGSLKLPVDEHIILKKPLSSSMALSSMNNLDDAYTFEDQFLDDKSTEDEPSKLNMDSEVVSMVRVLIHHASSLVPPLSIPIIDLSPPKPVSFTTQEPIFIATTTTTLPLLPPLLQQSTSDSELAARVITLEQKLTAFEQKSKTLYNTTQNLRSRVFTLELQDLPYKIDQTINESGSYKSLLEHVSLYEALETSMELANRDEFLAKKDKSCKRYHDDQEPPLPPPNSYLSKKRRHDSGSSGSTFTLSDTQETPSSSSKQKSTSYFKQLIEGVPITDNVNVLDFEDTDIAHLSKLKTRPDWMKPVPEEDRLATLESDWMEECHLLLTDQVDLANPKGHQIVPDMRKPLPLEGPPGQVSIQSQYFFNKDLEYLVSGDKGRRSALSISKLKVAHYLDFVLEELVSSLWIESKREYDISAAYDISHWWFKRKEFYITRPDAPSDHSKVISHMRILSVISLRTYKRYENTFLKEIVLRRADYKEYKISEADFKNLHPNDFEDLYLLHLQGQLNHLSADDKVHLFNAVNIWIRNIIIRKHVEDLQLGIEISKPRAVIYKDRNDQKNMIRETKVYKFSDGMLNRILKKLDHMVKDFRLFKYNLGMTTQIWSEDDRMRSKEFMEVIEHKLKMRRIFKSLKSFVGGRLRDVDYRLIQRTE</sequence>
<dbReference type="EMBL" id="BKCJ010004994">
    <property type="protein sequence ID" value="GEU64291.1"/>
    <property type="molecule type" value="Genomic_DNA"/>
</dbReference>
<feature type="region of interest" description="Disordered" evidence="1">
    <location>
        <begin position="246"/>
        <end position="288"/>
    </location>
</feature>
<feature type="compositionally biased region" description="Basic residues" evidence="1">
    <location>
        <begin position="184"/>
        <end position="201"/>
    </location>
</feature>